<keyword evidence="2" id="KW-0472">Membrane</keyword>
<name>A0AA85K061_TRIRE</name>
<dbReference type="GO" id="GO:0015035">
    <property type="term" value="F:protein-disulfide reductase activity"/>
    <property type="evidence" value="ECO:0007669"/>
    <property type="project" value="TreeGrafter"/>
</dbReference>
<feature type="transmembrane region" description="Helical" evidence="2">
    <location>
        <begin position="12"/>
        <end position="39"/>
    </location>
</feature>
<feature type="domain" description="Thioredoxin" evidence="3">
    <location>
        <begin position="121"/>
        <end position="215"/>
    </location>
</feature>
<feature type="compositionally biased region" description="Polar residues" evidence="1">
    <location>
        <begin position="256"/>
        <end position="267"/>
    </location>
</feature>
<dbReference type="InterPro" id="IPR036249">
    <property type="entry name" value="Thioredoxin-like_sf"/>
</dbReference>
<evidence type="ECO:0000313" key="5">
    <source>
        <dbReference type="WBParaSite" id="TREG1_61930.1"/>
    </source>
</evidence>
<dbReference type="InterPro" id="IPR013766">
    <property type="entry name" value="Thioredoxin_domain"/>
</dbReference>
<reference evidence="5" key="2">
    <citation type="submission" date="2023-11" db="UniProtKB">
        <authorList>
            <consortium name="WormBaseParasite"/>
        </authorList>
    </citation>
    <scope>IDENTIFICATION</scope>
</reference>
<sequence>MKHKRDLKQLLHPYYIVNMLLSILFFITKTVPVFCTWMYEDCHIDLQEYELLICLGSFVALRNKRQFSIPDYLAHFYMFAKVINLLMFWKQNVVYSVCYGILWLIQGCFLQQPVYNGPDKVMYLRDTTFEKEVIHGNPKVTWLIAFYTIWSPACTKLQPVFAELSEEYGSDTLKFGKLDVIRYPDISVKYNIDTSSWSKQLPTLILFRQGRELTRRPAIINTSKKAIQKFIFTWENIISAFSLNDMYTSQKKKSGTVGSQCKSTASSSDEDKKNL</sequence>
<feature type="region of interest" description="Disordered" evidence="1">
    <location>
        <begin position="251"/>
        <end position="275"/>
    </location>
</feature>
<evidence type="ECO:0000313" key="4">
    <source>
        <dbReference type="Proteomes" id="UP000050795"/>
    </source>
</evidence>
<dbReference type="SUPFAM" id="SSF52833">
    <property type="entry name" value="Thioredoxin-like"/>
    <property type="match status" value="1"/>
</dbReference>
<dbReference type="Proteomes" id="UP000050795">
    <property type="component" value="Unassembled WGS sequence"/>
</dbReference>
<organism evidence="4 5">
    <name type="scientific">Trichobilharzia regenti</name>
    <name type="common">Nasal bird schistosome</name>
    <dbReference type="NCBI Taxonomy" id="157069"/>
    <lineage>
        <taxon>Eukaryota</taxon>
        <taxon>Metazoa</taxon>
        <taxon>Spiralia</taxon>
        <taxon>Lophotrochozoa</taxon>
        <taxon>Platyhelminthes</taxon>
        <taxon>Trematoda</taxon>
        <taxon>Digenea</taxon>
        <taxon>Strigeidida</taxon>
        <taxon>Schistosomatoidea</taxon>
        <taxon>Schistosomatidae</taxon>
        <taxon>Trichobilharzia</taxon>
    </lineage>
</organism>
<keyword evidence="2" id="KW-1133">Transmembrane helix</keyword>
<evidence type="ECO:0000259" key="3">
    <source>
        <dbReference type="Pfam" id="PF00085"/>
    </source>
</evidence>
<dbReference type="PANTHER" id="PTHR45663">
    <property type="entry name" value="GEO12009P1"/>
    <property type="match status" value="1"/>
</dbReference>
<proteinExistence type="predicted"/>
<accession>A0AA85K061</accession>
<dbReference type="WBParaSite" id="TREG1_61930.1">
    <property type="protein sequence ID" value="TREG1_61930.1"/>
    <property type="gene ID" value="TREG1_61930"/>
</dbReference>
<evidence type="ECO:0000256" key="2">
    <source>
        <dbReference type="SAM" id="Phobius"/>
    </source>
</evidence>
<dbReference type="Gene3D" id="3.40.30.10">
    <property type="entry name" value="Glutaredoxin"/>
    <property type="match status" value="1"/>
</dbReference>
<keyword evidence="4" id="KW-1185">Reference proteome</keyword>
<reference evidence="4" key="1">
    <citation type="submission" date="2022-06" db="EMBL/GenBank/DDBJ databases">
        <authorList>
            <person name="Berger JAMES D."/>
            <person name="Berger JAMES D."/>
        </authorList>
    </citation>
    <scope>NUCLEOTIDE SEQUENCE [LARGE SCALE GENOMIC DNA]</scope>
</reference>
<dbReference type="Pfam" id="PF00085">
    <property type="entry name" value="Thioredoxin"/>
    <property type="match status" value="1"/>
</dbReference>
<evidence type="ECO:0000256" key="1">
    <source>
        <dbReference type="SAM" id="MobiDB-lite"/>
    </source>
</evidence>
<dbReference type="AlphaFoldDB" id="A0AA85K061"/>
<protein>
    <submittedName>
        <fullName evidence="5">Protein disulfide-isomerase</fullName>
    </submittedName>
</protein>
<dbReference type="GO" id="GO:0005737">
    <property type="term" value="C:cytoplasm"/>
    <property type="evidence" value="ECO:0007669"/>
    <property type="project" value="TreeGrafter"/>
</dbReference>
<dbReference type="PANTHER" id="PTHR45663:SF11">
    <property type="entry name" value="GEO12009P1"/>
    <property type="match status" value="1"/>
</dbReference>
<keyword evidence="2" id="KW-0812">Transmembrane</keyword>